<gene>
    <name evidence="1" type="ORF">DFR42_107311</name>
</gene>
<dbReference type="AlphaFoldDB" id="A0A318J1N8"/>
<dbReference type="EMBL" id="QJKB01000007">
    <property type="protein sequence ID" value="PXX41659.1"/>
    <property type="molecule type" value="Genomic_DNA"/>
</dbReference>
<evidence type="ECO:0000313" key="2">
    <source>
        <dbReference type="Proteomes" id="UP000247792"/>
    </source>
</evidence>
<reference evidence="1 2" key="1">
    <citation type="submission" date="2018-05" db="EMBL/GenBank/DDBJ databases">
        <title>Genomic Encyclopedia of Type Strains, Phase IV (KMG-IV): sequencing the most valuable type-strain genomes for metagenomic binning, comparative biology and taxonomic classification.</title>
        <authorList>
            <person name="Goeker M."/>
        </authorList>
    </citation>
    <scope>NUCLEOTIDE SEQUENCE [LARGE SCALE GENOMIC DNA]</scope>
    <source>
        <strain evidence="1 2">DSM 19792</strain>
    </source>
</reference>
<evidence type="ECO:0008006" key="3">
    <source>
        <dbReference type="Google" id="ProtNLM"/>
    </source>
</evidence>
<proteinExistence type="predicted"/>
<organism evidence="1 2">
    <name type="scientific">Undibacterium pigrum</name>
    <dbReference type="NCBI Taxonomy" id="401470"/>
    <lineage>
        <taxon>Bacteria</taxon>
        <taxon>Pseudomonadati</taxon>
        <taxon>Pseudomonadota</taxon>
        <taxon>Betaproteobacteria</taxon>
        <taxon>Burkholderiales</taxon>
        <taxon>Oxalobacteraceae</taxon>
        <taxon>Undibacterium</taxon>
    </lineage>
</organism>
<dbReference type="RefSeq" id="WP_110256873.1">
    <property type="nucleotide sequence ID" value="NZ_QJKB01000007.1"/>
</dbReference>
<evidence type="ECO:0000313" key="1">
    <source>
        <dbReference type="EMBL" id="PXX41659.1"/>
    </source>
</evidence>
<protein>
    <recommendedName>
        <fullName evidence="3">Phage stabilization protein</fullName>
    </recommendedName>
</protein>
<name>A0A318J1N8_9BURK</name>
<comment type="caution">
    <text evidence="1">The sequence shown here is derived from an EMBL/GenBank/DDBJ whole genome shotgun (WGS) entry which is preliminary data.</text>
</comment>
<keyword evidence="2" id="KW-1185">Reference proteome</keyword>
<accession>A0A318J1N8</accession>
<dbReference type="OrthoDB" id="8735039at2"/>
<dbReference type="Proteomes" id="UP000247792">
    <property type="component" value="Unassembled WGS sequence"/>
</dbReference>
<sequence>MALVKVGQVGQYGVNKDLSQHELPVNAWTDARNIRFLDGSAYQFYGHGEVYNFPVVIPQYVFPVTISGNRYWLYMSAGKSHAVTYTAGIVTHTDITHATARSGVVNQWTHALLSGLPVVNVGDTSKVPMTWDLNTANKFVDLVNWPVNTYCKSLRAYKNFLVALNVTVSGVNKPFLVKWSHPADSGAFPSTWDSADPTKDAGEADLAEAISPIVDGLSLRDSFIIYTENSTHRMDYVGGQSVFRFSKIMGMSGMLNRNCAVEFDGWHFVVTGSDVIVHDGQSATSVLDKQTRRSFFQNIDVTNRGLVFCFKNPFLNEIYLAYPSIGANSCDKAMVYNFVDKTVSFRDLPSVNHASYGSVSTDLGGTWAQDSDSWDSDLTFWNGPDYTPDSARVLMASNDMKLYMLDASASFNGAIPSAFLERRGLSFDTAESIKCIKGIRARISGNNGKTVIISVGGADTPYVDPTYTDVTYTIGSSVATDLFVSGRYIAVKFATGTAFQWRLDSFDFDVETMGAW</sequence>